<keyword evidence="3" id="KW-1185">Reference proteome</keyword>
<dbReference type="SUPFAM" id="SSF53756">
    <property type="entry name" value="UDP-Glycosyltransferase/glycogen phosphorylase"/>
    <property type="match status" value="1"/>
</dbReference>
<comment type="caution">
    <text evidence="2">The sequence shown here is derived from an EMBL/GenBank/DDBJ whole genome shotgun (WGS) entry which is preliminary data.</text>
</comment>
<dbReference type="RefSeq" id="WP_277864013.1">
    <property type="nucleotide sequence ID" value="NZ_JARRAG010000002.1"/>
</dbReference>
<dbReference type="Proteomes" id="UP001216907">
    <property type="component" value="Unassembled WGS sequence"/>
</dbReference>
<dbReference type="Pfam" id="PF13692">
    <property type="entry name" value="Glyco_trans_1_4"/>
    <property type="match status" value="1"/>
</dbReference>
<dbReference type="PANTHER" id="PTHR12526">
    <property type="entry name" value="GLYCOSYLTRANSFERASE"/>
    <property type="match status" value="1"/>
</dbReference>
<evidence type="ECO:0000313" key="2">
    <source>
        <dbReference type="EMBL" id="MDG3007741.1"/>
    </source>
</evidence>
<dbReference type="PANTHER" id="PTHR12526:SF595">
    <property type="entry name" value="BLL5217 PROTEIN"/>
    <property type="match status" value="1"/>
</dbReference>
<dbReference type="Pfam" id="PF13439">
    <property type="entry name" value="Glyco_transf_4"/>
    <property type="match status" value="1"/>
</dbReference>
<gene>
    <name evidence="2" type="ORF">PZE19_28600</name>
</gene>
<name>A0ABT6FJH8_9BACT</name>
<reference evidence="2 3" key="1">
    <citation type="submission" date="2023-03" db="EMBL/GenBank/DDBJ databases">
        <title>Paludisphaera mucosa sp. nov. a novel planctomycete from northern fen.</title>
        <authorList>
            <person name="Ivanova A."/>
        </authorList>
    </citation>
    <scope>NUCLEOTIDE SEQUENCE [LARGE SCALE GENOMIC DNA]</scope>
    <source>
        <strain evidence="2 3">Pla2</strain>
    </source>
</reference>
<dbReference type="InterPro" id="IPR028098">
    <property type="entry name" value="Glyco_trans_4-like_N"/>
</dbReference>
<organism evidence="2 3">
    <name type="scientific">Paludisphaera mucosa</name>
    <dbReference type="NCBI Taxonomy" id="3030827"/>
    <lineage>
        <taxon>Bacteria</taxon>
        <taxon>Pseudomonadati</taxon>
        <taxon>Planctomycetota</taxon>
        <taxon>Planctomycetia</taxon>
        <taxon>Isosphaerales</taxon>
        <taxon>Isosphaeraceae</taxon>
        <taxon>Paludisphaera</taxon>
    </lineage>
</organism>
<dbReference type="EMBL" id="JARRAG010000002">
    <property type="protein sequence ID" value="MDG3007741.1"/>
    <property type="molecule type" value="Genomic_DNA"/>
</dbReference>
<sequence length="362" mass="40188">MRIAQIAPLYESIPPRLYGGTERVVHHLTEELVGMGHEVTLFASGDSETSARLVPGCPRALWRDPDVRETLPHHVRLVEMVEREAGRFDVVHFHLDYVHFPVVGRLPCPTLTTPHGRLRPADHRAFLDAFPDVPLASISEDQRRPLPQAAWRATVHHGLPPDVHTFRERPGAYLAFLGRISPEKGLDDAVDIAQRAGLPLRVAAKIYPEERPYYEREILPLLRRCPWVELVGEVGGAAKDAFLGEALALLFPIRWEEPFGLVMIEAMACGTPVVAYRRGSTPEVMRDGVTGFLVDDLEGAAAAVGKVGGLDRRACRRDFEERFTAARMARDYVDVYRGLIESWAGPSGLPGEVLLARKGGAR</sequence>
<dbReference type="CDD" id="cd03802">
    <property type="entry name" value="GT4_AviGT4-like"/>
    <property type="match status" value="1"/>
</dbReference>
<dbReference type="Gene3D" id="3.40.50.2000">
    <property type="entry name" value="Glycogen Phosphorylase B"/>
    <property type="match status" value="2"/>
</dbReference>
<proteinExistence type="predicted"/>
<evidence type="ECO:0000313" key="3">
    <source>
        <dbReference type="Proteomes" id="UP001216907"/>
    </source>
</evidence>
<feature type="domain" description="Glycosyltransferase subfamily 4-like N-terminal" evidence="1">
    <location>
        <begin position="18"/>
        <end position="119"/>
    </location>
</feature>
<evidence type="ECO:0000259" key="1">
    <source>
        <dbReference type="Pfam" id="PF13439"/>
    </source>
</evidence>
<accession>A0ABT6FJH8</accession>
<protein>
    <submittedName>
        <fullName evidence="2">Glycosyltransferase family 4 protein</fullName>
    </submittedName>
</protein>